<dbReference type="InterPro" id="IPR052543">
    <property type="entry name" value="HTH_Metal-responsive_Reg"/>
</dbReference>
<dbReference type="NCBIfam" id="NF033788">
    <property type="entry name" value="HTH_metalloreg"/>
    <property type="match status" value="1"/>
</dbReference>
<evidence type="ECO:0000313" key="2">
    <source>
        <dbReference type="EMBL" id="KWZ37547.1"/>
    </source>
</evidence>
<dbReference type="PANTHER" id="PTHR39168:SF1">
    <property type="entry name" value="TRANSCRIPTIONAL REGULATORY PROTEIN"/>
    <property type="match status" value="1"/>
</dbReference>
<dbReference type="Pfam" id="PF12840">
    <property type="entry name" value="HTH_20"/>
    <property type="match status" value="1"/>
</dbReference>
<evidence type="ECO:0000313" key="3">
    <source>
        <dbReference type="Proteomes" id="UP000070255"/>
    </source>
</evidence>
<dbReference type="InterPro" id="IPR011991">
    <property type="entry name" value="ArsR-like_HTH"/>
</dbReference>
<feature type="domain" description="HTH arsR-type" evidence="1">
    <location>
        <begin position="1"/>
        <end position="94"/>
    </location>
</feature>
<sequence length="234" mass="25452">MEAQANIVTSAFLIADPARLAILVSLLDGRARPAGELARVAGVSPQTASSHLRKLVDGELLAVESEGRHRYYRLSSPQVAFALESLAAIETRRPLPPRPRAGMRRLQFARCCYDHLAGRVGVAMTQRMQALGLLAAAPDKRFDVTPSGRAWFSELGVEVDGLTAGRRGVATQCLDSTERQHHLAGPLGAQLMRCLCERGWLRRVAASREIQVTPRGWTGLRERLGIDAAALSAR</sequence>
<reference evidence="2 3" key="1">
    <citation type="submission" date="2015-11" db="EMBL/GenBank/DDBJ databases">
        <authorList>
            <person name="Sahl J."/>
            <person name="Wagner D."/>
            <person name="Keim P."/>
        </authorList>
    </citation>
    <scope>NUCLEOTIDE SEQUENCE [LARGE SCALE GENOMIC DNA]</scope>
    <source>
        <strain evidence="2 3">BDU18</strain>
    </source>
</reference>
<dbReference type="RefSeq" id="WP_059579288.1">
    <property type="nucleotide sequence ID" value="NZ_CP013418.1"/>
</dbReference>
<comment type="caution">
    <text evidence="2">The sequence shown here is derived from an EMBL/GenBank/DDBJ whole genome shotgun (WGS) entry which is preliminary data.</text>
</comment>
<keyword evidence="3" id="KW-1185">Reference proteome</keyword>
<proteinExistence type="predicted"/>
<evidence type="ECO:0000259" key="1">
    <source>
        <dbReference type="PROSITE" id="PS50987"/>
    </source>
</evidence>
<dbReference type="SMART" id="SM00418">
    <property type="entry name" value="HTH_ARSR"/>
    <property type="match status" value="1"/>
</dbReference>
<dbReference type="InterPro" id="IPR036388">
    <property type="entry name" value="WH-like_DNA-bd_sf"/>
</dbReference>
<dbReference type="PRINTS" id="PR00778">
    <property type="entry name" value="HTHARSR"/>
</dbReference>
<dbReference type="Proteomes" id="UP000070255">
    <property type="component" value="Unassembled WGS sequence"/>
</dbReference>
<dbReference type="InterPro" id="IPR036390">
    <property type="entry name" value="WH_DNA-bd_sf"/>
</dbReference>
<name>A0ABR5T6S2_9BURK</name>
<accession>A0ABR5T6S2</accession>
<dbReference type="SUPFAM" id="SSF46785">
    <property type="entry name" value="Winged helix' DNA-binding domain"/>
    <property type="match status" value="1"/>
</dbReference>
<dbReference type="PROSITE" id="PS50987">
    <property type="entry name" value="HTH_ARSR_2"/>
    <property type="match status" value="1"/>
</dbReference>
<organism evidence="2 3">
    <name type="scientific">Burkholderia savannae</name>
    <dbReference type="NCBI Taxonomy" id="1637837"/>
    <lineage>
        <taxon>Bacteria</taxon>
        <taxon>Pseudomonadati</taxon>
        <taxon>Pseudomonadota</taxon>
        <taxon>Betaproteobacteria</taxon>
        <taxon>Burkholderiales</taxon>
        <taxon>Burkholderiaceae</taxon>
        <taxon>Burkholderia</taxon>
        <taxon>pseudomallei group</taxon>
    </lineage>
</organism>
<dbReference type="CDD" id="cd00090">
    <property type="entry name" value="HTH_ARSR"/>
    <property type="match status" value="1"/>
</dbReference>
<protein>
    <submittedName>
        <fullName evidence="2">ArsR family transcriptional regulator</fullName>
    </submittedName>
</protein>
<dbReference type="EMBL" id="LNJQ01000004">
    <property type="protein sequence ID" value="KWZ37547.1"/>
    <property type="molecule type" value="Genomic_DNA"/>
</dbReference>
<dbReference type="PANTHER" id="PTHR39168">
    <property type="entry name" value="TRANSCRIPTIONAL REGULATOR-RELATED"/>
    <property type="match status" value="1"/>
</dbReference>
<gene>
    <name evidence="2" type="ORF">WS72_21510</name>
</gene>
<dbReference type="Gene3D" id="1.10.10.10">
    <property type="entry name" value="Winged helix-like DNA-binding domain superfamily/Winged helix DNA-binding domain"/>
    <property type="match status" value="1"/>
</dbReference>
<dbReference type="InterPro" id="IPR001845">
    <property type="entry name" value="HTH_ArsR_DNA-bd_dom"/>
</dbReference>